<dbReference type="STRING" id="692275.N1QIY5"/>
<organism evidence="7 8">
    <name type="scientific">Sphaerulina musiva (strain SO2202)</name>
    <name type="common">Poplar stem canker fungus</name>
    <name type="synonym">Septoria musiva</name>
    <dbReference type="NCBI Taxonomy" id="692275"/>
    <lineage>
        <taxon>Eukaryota</taxon>
        <taxon>Fungi</taxon>
        <taxon>Dikarya</taxon>
        <taxon>Ascomycota</taxon>
        <taxon>Pezizomycotina</taxon>
        <taxon>Dothideomycetes</taxon>
        <taxon>Dothideomycetidae</taxon>
        <taxon>Mycosphaerellales</taxon>
        <taxon>Mycosphaerellaceae</taxon>
        <taxon>Sphaerulina</taxon>
    </lineage>
</organism>
<evidence type="ECO:0000256" key="4">
    <source>
        <dbReference type="ARBA" id="ARBA00023242"/>
    </source>
</evidence>
<dbReference type="CDD" id="cd00067">
    <property type="entry name" value="GAL4"/>
    <property type="match status" value="1"/>
</dbReference>
<dbReference type="GO" id="GO:0000978">
    <property type="term" value="F:RNA polymerase II cis-regulatory region sequence-specific DNA binding"/>
    <property type="evidence" value="ECO:0007669"/>
    <property type="project" value="TreeGrafter"/>
</dbReference>
<dbReference type="PANTHER" id="PTHR47424">
    <property type="entry name" value="REGULATORY PROTEIN GAL4"/>
    <property type="match status" value="1"/>
</dbReference>
<reference evidence="7 8" key="1">
    <citation type="journal article" date="2012" name="PLoS Pathog.">
        <title>Diverse lifestyles and strategies of plant pathogenesis encoded in the genomes of eighteen Dothideomycetes fungi.</title>
        <authorList>
            <person name="Ohm R.A."/>
            <person name="Feau N."/>
            <person name="Henrissat B."/>
            <person name="Schoch C.L."/>
            <person name="Horwitz B.A."/>
            <person name="Barry K.W."/>
            <person name="Condon B.J."/>
            <person name="Copeland A.C."/>
            <person name="Dhillon B."/>
            <person name="Glaser F."/>
            <person name="Hesse C.N."/>
            <person name="Kosti I."/>
            <person name="LaButti K."/>
            <person name="Lindquist E.A."/>
            <person name="Lucas S."/>
            <person name="Salamov A.A."/>
            <person name="Bradshaw R.E."/>
            <person name="Ciuffetti L."/>
            <person name="Hamelin R.C."/>
            <person name="Kema G.H.J."/>
            <person name="Lawrence C."/>
            <person name="Scott J.A."/>
            <person name="Spatafora J.W."/>
            <person name="Turgeon B.G."/>
            <person name="de Wit P.J.G.M."/>
            <person name="Zhong S."/>
            <person name="Goodwin S.B."/>
            <person name="Grigoriev I.V."/>
        </authorList>
    </citation>
    <scope>NUCLEOTIDE SEQUENCE [LARGE SCALE GENOMIC DNA]</scope>
    <source>
        <strain evidence="7 8">SO2202</strain>
    </source>
</reference>
<dbReference type="HOGENOM" id="CLU_010170_2_0_1"/>
<proteinExistence type="predicted"/>
<keyword evidence="8" id="KW-1185">Reference proteome</keyword>
<dbReference type="PANTHER" id="PTHR47424:SF9">
    <property type="entry name" value="TAH-2"/>
    <property type="match status" value="1"/>
</dbReference>
<gene>
    <name evidence="7" type="ORF">SEPMUDRAFT_67051</name>
</gene>
<accession>N1QIY5</accession>
<dbReference type="Pfam" id="PF04082">
    <property type="entry name" value="Fungal_trans"/>
    <property type="match status" value="1"/>
</dbReference>
<dbReference type="InterPro" id="IPR051127">
    <property type="entry name" value="Fungal_SecMet_Regulators"/>
</dbReference>
<evidence type="ECO:0000256" key="3">
    <source>
        <dbReference type="ARBA" id="ARBA00023163"/>
    </source>
</evidence>
<keyword evidence="1" id="KW-0479">Metal-binding</keyword>
<dbReference type="GO" id="GO:0000981">
    <property type="term" value="F:DNA-binding transcription factor activity, RNA polymerase II-specific"/>
    <property type="evidence" value="ECO:0007669"/>
    <property type="project" value="InterPro"/>
</dbReference>
<dbReference type="InterPro" id="IPR001138">
    <property type="entry name" value="Zn2Cys6_DnaBD"/>
</dbReference>
<keyword evidence="3" id="KW-0804">Transcription</keyword>
<feature type="domain" description="Zn(2)-C6 fungal-type" evidence="6">
    <location>
        <begin position="31"/>
        <end position="62"/>
    </location>
</feature>
<dbReference type="GO" id="GO:0005634">
    <property type="term" value="C:nucleus"/>
    <property type="evidence" value="ECO:0007669"/>
    <property type="project" value="TreeGrafter"/>
</dbReference>
<evidence type="ECO:0000259" key="6">
    <source>
        <dbReference type="PROSITE" id="PS50048"/>
    </source>
</evidence>
<dbReference type="GO" id="GO:0006351">
    <property type="term" value="P:DNA-templated transcription"/>
    <property type="evidence" value="ECO:0007669"/>
    <property type="project" value="InterPro"/>
</dbReference>
<dbReference type="AlphaFoldDB" id="N1QIY5"/>
<dbReference type="GO" id="GO:0008270">
    <property type="term" value="F:zinc ion binding"/>
    <property type="evidence" value="ECO:0007669"/>
    <property type="project" value="InterPro"/>
</dbReference>
<dbReference type="GO" id="GO:0000435">
    <property type="term" value="P:positive regulation of transcription from RNA polymerase II promoter by galactose"/>
    <property type="evidence" value="ECO:0007669"/>
    <property type="project" value="TreeGrafter"/>
</dbReference>
<dbReference type="EMBL" id="KB456265">
    <property type="protein sequence ID" value="EMF11780.1"/>
    <property type="molecule type" value="Genomic_DNA"/>
</dbReference>
<dbReference type="InterPro" id="IPR007219">
    <property type="entry name" value="XnlR_reg_dom"/>
</dbReference>
<dbReference type="Pfam" id="PF00172">
    <property type="entry name" value="Zn_clus"/>
    <property type="match status" value="1"/>
</dbReference>
<feature type="region of interest" description="Disordered" evidence="5">
    <location>
        <begin position="1"/>
        <end position="22"/>
    </location>
</feature>
<dbReference type="Proteomes" id="UP000016931">
    <property type="component" value="Unassembled WGS sequence"/>
</dbReference>
<dbReference type="SMART" id="SM00066">
    <property type="entry name" value="GAL4"/>
    <property type="match status" value="1"/>
</dbReference>
<dbReference type="Gene3D" id="4.10.240.10">
    <property type="entry name" value="Zn(2)-C6 fungal-type DNA-binding domain"/>
    <property type="match status" value="1"/>
</dbReference>
<feature type="region of interest" description="Disordered" evidence="5">
    <location>
        <begin position="73"/>
        <end position="113"/>
    </location>
</feature>
<protein>
    <recommendedName>
        <fullName evidence="6">Zn(2)-C6 fungal-type domain-containing protein</fullName>
    </recommendedName>
</protein>
<evidence type="ECO:0000313" key="8">
    <source>
        <dbReference type="Proteomes" id="UP000016931"/>
    </source>
</evidence>
<sequence>MTDETSEADGRSTPHAPRPEKRRRIERVVAACDLCKARKVKCDGELPCAYCQRKKRADTCIFTAPKQSTDVARRRRTYSAGAERRPRTSDGVGEFGASLSRTDSREDHQNDTAVPLEGRILRDAQGKVIFIGDCAPLSFLQTVRHLIASEVDVEGLAVAASRDSIIEVAKTKKADGPTSLIVDVRNVEMLVGEYVVAVSGLADLFEHTQLLHEVKAWASGFTSHQNVTSAVHYLILAIGAQQSNEVQAESWFEHAKDVLLKHLTTSMTLSTVQGFTLVAVYMLRAFQPNGAYLYFSLAARTAYAIGLHRTEVNATYGAAVRDTRDRIWKSLRVVDMLISNLLGRPPSTSDVDCTVKYGKHGVAEVSFGHSLHIIDASVQIFMIIERVVVEVYSRKRISLRIASYVSHQLKGWASIWLRFLSDRTAASPFSTGVGDQDTFSREVVVGACSTLCSYYYGIMLLTRPFLIYELYEYMGASLKAPGTHNEHQEKRKYADAALDAATSFVETLEVVLKSNHMPQRMPLVVSWLFTTSLVLAVGILGRSGTAFEDHCRASIACLDYFAEVDPHARQYSLVVQALLKTTTTHVKARELRLRSQRKQASSQLFGLLPLDNEIPAAQQSQLDQDASDALDRRPSTIGALENSHGQDASTETAIPDWTIYDADFFALPWLNESDQGLQDFLQPGRHTLDGENLADIPLFPMYDQMGGSFM</sequence>
<dbReference type="SMART" id="SM00906">
    <property type="entry name" value="Fungal_trans"/>
    <property type="match status" value="1"/>
</dbReference>
<name>N1QIY5_SPHMS</name>
<dbReference type="GeneID" id="27906910"/>
<evidence type="ECO:0000256" key="1">
    <source>
        <dbReference type="ARBA" id="ARBA00022723"/>
    </source>
</evidence>
<evidence type="ECO:0000313" key="7">
    <source>
        <dbReference type="EMBL" id="EMF11780.1"/>
    </source>
</evidence>
<dbReference type="OrthoDB" id="47007at2759"/>
<dbReference type="RefSeq" id="XP_016759901.1">
    <property type="nucleotide sequence ID" value="XM_016909773.1"/>
</dbReference>
<dbReference type="InterPro" id="IPR036864">
    <property type="entry name" value="Zn2-C6_fun-type_DNA-bd_sf"/>
</dbReference>
<evidence type="ECO:0000256" key="5">
    <source>
        <dbReference type="SAM" id="MobiDB-lite"/>
    </source>
</evidence>
<keyword evidence="2" id="KW-0805">Transcription regulation</keyword>
<dbReference type="CDD" id="cd12148">
    <property type="entry name" value="fungal_TF_MHR"/>
    <property type="match status" value="1"/>
</dbReference>
<dbReference type="SUPFAM" id="SSF57701">
    <property type="entry name" value="Zn2/Cys6 DNA-binding domain"/>
    <property type="match status" value="1"/>
</dbReference>
<dbReference type="eggNOG" id="ENOG502QVYJ">
    <property type="taxonomic scope" value="Eukaryota"/>
</dbReference>
<keyword evidence="4" id="KW-0539">Nucleus</keyword>
<dbReference type="PROSITE" id="PS50048">
    <property type="entry name" value="ZN2_CY6_FUNGAL_2"/>
    <property type="match status" value="1"/>
</dbReference>
<dbReference type="PROSITE" id="PS00463">
    <property type="entry name" value="ZN2_CY6_FUNGAL_1"/>
    <property type="match status" value="1"/>
</dbReference>
<evidence type="ECO:0000256" key="2">
    <source>
        <dbReference type="ARBA" id="ARBA00023015"/>
    </source>
</evidence>
<dbReference type="OMA" id="RDRIWKS"/>